<sequence>MARVLVIEDDETTAREIVAELSVHGMTAEWIANGREGLERACQDGYDLITLDRMLPGMDGIDVVAELRRAQVDTPVLMISALSDVDERVRGLRAGGDDYLTKPFAPDEMAARAEVLLRRRQPQAVQRLRVANLELDLVSHVAYRDGQPLTLLPTEYRLLEFLMRNSGQVLTRSMIFETVWGFHFDPGTNVIDVHIARLRRKIDTAGQPPLIHTVRGTGYMLTAAQETASVTP</sequence>
<feature type="domain" description="Response regulatory" evidence="8">
    <location>
        <begin position="3"/>
        <end position="117"/>
    </location>
</feature>
<dbReference type="PROSITE" id="PS51755">
    <property type="entry name" value="OMPR_PHOB"/>
    <property type="match status" value="1"/>
</dbReference>
<dbReference type="GO" id="GO:0032993">
    <property type="term" value="C:protein-DNA complex"/>
    <property type="evidence" value="ECO:0007669"/>
    <property type="project" value="TreeGrafter"/>
</dbReference>
<feature type="modified residue" description="4-aspartylphosphate" evidence="6">
    <location>
        <position position="52"/>
    </location>
</feature>
<dbReference type="PANTHER" id="PTHR48111">
    <property type="entry name" value="REGULATOR OF RPOS"/>
    <property type="match status" value="1"/>
</dbReference>
<dbReference type="OrthoDB" id="9802426at2"/>
<dbReference type="Gene3D" id="1.10.10.10">
    <property type="entry name" value="Winged helix-like DNA-binding domain superfamily/Winged helix DNA-binding domain"/>
    <property type="match status" value="1"/>
</dbReference>
<evidence type="ECO:0000256" key="5">
    <source>
        <dbReference type="ARBA" id="ARBA00023163"/>
    </source>
</evidence>
<evidence type="ECO:0000313" key="11">
    <source>
        <dbReference type="Proteomes" id="UP000248926"/>
    </source>
</evidence>
<evidence type="ECO:0000256" key="4">
    <source>
        <dbReference type="ARBA" id="ARBA00023125"/>
    </source>
</evidence>
<dbReference type="InterPro" id="IPR011006">
    <property type="entry name" value="CheY-like_superfamily"/>
</dbReference>
<comment type="caution">
    <text evidence="10">The sequence shown here is derived from an EMBL/GenBank/DDBJ whole genome shotgun (WGS) entry which is preliminary data.</text>
</comment>
<dbReference type="PROSITE" id="PS50110">
    <property type="entry name" value="RESPONSE_REGULATORY"/>
    <property type="match status" value="1"/>
</dbReference>
<proteinExistence type="predicted"/>
<dbReference type="Gene3D" id="3.40.50.2300">
    <property type="match status" value="1"/>
</dbReference>
<dbReference type="Gene3D" id="6.10.250.690">
    <property type="match status" value="1"/>
</dbReference>
<name>A0A328P6H6_9GAMM</name>
<dbReference type="InterPro" id="IPR039420">
    <property type="entry name" value="WalR-like"/>
</dbReference>
<dbReference type="InterPro" id="IPR001789">
    <property type="entry name" value="Sig_transdc_resp-reg_receiver"/>
</dbReference>
<keyword evidence="1 6" id="KW-0597">Phosphoprotein</keyword>
<keyword evidence="4 7" id="KW-0238">DNA-binding</keyword>
<dbReference type="RefSeq" id="WP_111984315.1">
    <property type="nucleotide sequence ID" value="NZ_NFZS01000004.1"/>
</dbReference>
<dbReference type="InterPro" id="IPR036388">
    <property type="entry name" value="WH-like_DNA-bd_sf"/>
</dbReference>
<dbReference type="SMART" id="SM00448">
    <property type="entry name" value="REC"/>
    <property type="match status" value="1"/>
</dbReference>
<gene>
    <name evidence="10" type="ORF">CA260_17650</name>
</gene>
<dbReference type="Pfam" id="PF00072">
    <property type="entry name" value="Response_reg"/>
    <property type="match status" value="1"/>
</dbReference>
<feature type="domain" description="OmpR/PhoB-type" evidence="9">
    <location>
        <begin position="125"/>
        <end position="223"/>
    </location>
</feature>
<keyword evidence="5" id="KW-0804">Transcription</keyword>
<dbReference type="FunFam" id="1.10.10.10:FF:000005">
    <property type="entry name" value="Two-component system response regulator"/>
    <property type="match status" value="1"/>
</dbReference>
<accession>A0A328P6H6</accession>
<dbReference type="SUPFAM" id="SSF52172">
    <property type="entry name" value="CheY-like"/>
    <property type="match status" value="1"/>
</dbReference>
<dbReference type="AlphaFoldDB" id="A0A328P6H6"/>
<dbReference type="GO" id="GO:0000976">
    <property type="term" value="F:transcription cis-regulatory region binding"/>
    <property type="evidence" value="ECO:0007669"/>
    <property type="project" value="TreeGrafter"/>
</dbReference>
<evidence type="ECO:0000256" key="7">
    <source>
        <dbReference type="PROSITE-ProRule" id="PRU01091"/>
    </source>
</evidence>
<evidence type="ECO:0000256" key="2">
    <source>
        <dbReference type="ARBA" id="ARBA00023012"/>
    </source>
</evidence>
<dbReference type="PANTHER" id="PTHR48111:SF76">
    <property type="entry name" value="TWO-COMPONENT RESPONSE REGULATOR"/>
    <property type="match status" value="1"/>
</dbReference>
<dbReference type="GO" id="GO:0006355">
    <property type="term" value="P:regulation of DNA-templated transcription"/>
    <property type="evidence" value="ECO:0007669"/>
    <property type="project" value="InterPro"/>
</dbReference>
<dbReference type="Proteomes" id="UP000248926">
    <property type="component" value="Unassembled WGS sequence"/>
</dbReference>
<dbReference type="InterPro" id="IPR001867">
    <property type="entry name" value="OmpR/PhoB-type_DNA-bd"/>
</dbReference>
<dbReference type="CDD" id="cd00383">
    <property type="entry name" value="trans_reg_C"/>
    <property type="match status" value="1"/>
</dbReference>
<dbReference type="GO" id="GO:0000156">
    <property type="term" value="F:phosphorelay response regulator activity"/>
    <property type="evidence" value="ECO:0007669"/>
    <property type="project" value="TreeGrafter"/>
</dbReference>
<keyword evidence="3" id="KW-0805">Transcription regulation</keyword>
<organism evidence="10 11">
    <name type="scientific">Dyella jiangningensis</name>
    <dbReference type="NCBI Taxonomy" id="1379159"/>
    <lineage>
        <taxon>Bacteria</taxon>
        <taxon>Pseudomonadati</taxon>
        <taxon>Pseudomonadota</taxon>
        <taxon>Gammaproteobacteria</taxon>
        <taxon>Lysobacterales</taxon>
        <taxon>Rhodanobacteraceae</taxon>
        <taxon>Dyella</taxon>
    </lineage>
</organism>
<evidence type="ECO:0000259" key="8">
    <source>
        <dbReference type="PROSITE" id="PS50110"/>
    </source>
</evidence>
<evidence type="ECO:0000259" key="9">
    <source>
        <dbReference type="PROSITE" id="PS51755"/>
    </source>
</evidence>
<dbReference type="EMBL" id="NFZS01000004">
    <property type="protein sequence ID" value="RAO75854.1"/>
    <property type="molecule type" value="Genomic_DNA"/>
</dbReference>
<dbReference type="SMART" id="SM00862">
    <property type="entry name" value="Trans_reg_C"/>
    <property type="match status" value="1"/>
</dbReference>
<protein>
    <submittedName>
        <fullName evidence="10">DNA-binding response regulator</fullName>
    </submittedName>
</protein>
<dbReference type="Pfam" id="PF00486">
    <property type="entry name" value="Trans_reg_C"/>
    <property type="match status" value="1"/>
</dbReference>
<evidence type="ECO:0000313" key="10">
    <source>
        <dbReference type="EMBL" id="RAO75854.1"/>
    </source>
</evidence>
<reference evidence="10 11" key="1">
    <citation type="journal article" date="2018" name="Genet. Mol. Biol.">
        <title>The genome sequence of Dyella jiangningensis FCAV SCS01 from a lignocellulose-decomposing microbial consortium metagenome reveals potential for biotechnological applications.</title>
        <authorList>
            <person name="Desiderato J.G."/>
            <person name="Alvarenga D.O."/>
            <person name="Constancio M.T.L."/>
            <person name="Alves L.M.C."/>
            <person name="Varani A.M."/>
        </authorList>
    </citation>
    <scope>NUCLEOTIDE SEQUENCE [LARGE SCALE GENOMIC DNA]</scope>
    <source>
        <strain evidence="10 11">FCAV SCS01</strain>
    </source>
</reference>
<feature type="DNA-binding region" description="OmpR/PhoB-type" evidence="7">
    <location>
        <begin position="125"/>
        <end position="223"/>
    </location>
</feature>
<keyword evidence="11" id="KW-1185">Reference proteome</keyword>
<evidence type="ECO:0000256" key="6">
    <source>
        <dbReference type="PROSITE-ProRule" id="PRU00169"/>
    </source>
</evidence>
<keyword evidence="2" id="KW-0902">Two-component regulatory system</keyword>
<evidence type="ECO:0000256" key="3">
    <source>
        <dbReference type="ARBA" id="ARBA00023015"/>
    </source>
</evidence>
<evidence type="ECO:0000256" key="1">
    <source>
        <dbReference type="ARBA" id="ARBA00022553"/>
    </source>
</evidence>
<dbReference type="GO" id="GO:0005829">
    <property type="term" value="C:cytosol"/>
    <property type="evidence" value="ECO:0007669"/>
    <property type="project" value="TreeGrafter"/>
</dbReference>